<keyword evidence="2" id="KW-0472">Membrane</keyword>
<dbReference type="InterPro" id="IPR002656">
    <property type="entry name" value="Acyl_transf_3_dom"/>
</dbReference>
<protein>
    <submittedName>
        <fullName evidence="4">Acyltransferase</fullName>
        <ecNumber evidence="4">2.3.-.-</ecNumber>
    </submittedName>
</protein>
<dbReference type="RefSeq" id="WP_322440543.1">
    <property type="nucleotide sequence ID" value="NZ_JAXOTQ010000014.1"/>
</dbReference>
<feature type="transmembrane region" description="Helical" evidence="2">
    <location>
        <begin position="105"/>
        <end position="126"/>
    </location>
</feature>
<accession>A0ABU5JCQ6</accession>
<dbReference type="EC" id="2.3.-.-" evidence="4"/>
<feature type="transmembrane region" description="Helical" evidence="2">
    <location>
        <begin position="240"/>
        <end position="259"/>
    </location>
</feature>
<keyword evidence="4" id="KW-0012">Acyltransferase</keyword>
<feature type="transmembrane region" description="Helical" evidence="2">
    <location>
        <begin position="293"/>
        <end position="316"/>
    </location>
</feature>
<feature type="domain" description="Acyltransferase 3" evidence="3">
    <location>
        <begin position="64"/>
        <end position="374"/>
    </location>
</feature>
<dbReference type="PANTHER" id="PTHR23028">
    <property type="entry name" value="ACETYLTRANSFERASE"/>
    <property type="match status" value="1"/>
</dbReference>
<dbReference type="InterPro" id="IPR050879">
    <property type="entry name" value="Acyltransferase_3"/>
</dbReference>
<keyword evidence="5" id="KW-1185">Reference proteome</keyword>
<evidence type="ECO:0000313" key="5">
    <source>
        <dbReference type="Proteomes" id="UP001290101"/>
    </source>
</evidence>
<evidence type="ECO:0000313" key="4">
    <source>
        <dbReference type="EMBL" id="MDZ5490368.1"/>
    </source>
</evidence>
<feature type="transmembrane region" description="Helical" evidence="2">
    <location>
        <begin position="138"/>
        <end position="159"/>
    </location>
</feature>
<feature type="transmembrane region" description="Helical" evidence="2">
    <location>
        <begin position="323"/>
        <end position="344"/>
    </location>
</feature>
<feature type="transmembrane region" description="Helical" evidence="2">
    <location>
        <begin position="266"/>
        <end position="287"/>
    </location>
</feature>
<dbReference type="GO" id="GO:0016746">
    <property type="term" value="F:acyltransferase activity"/>
    <property type="evidence" value="ECO:0007669"/>
    <property type="project" value="UniProtKB-KW"/>
</dbReference>
<name>A0ABU5JCQ6_9ACTN</name>
<dbReference type="Pfam" id="PF01757">
    <property type="entry name" value="Acyl_transf_3"/>
    <property type="match status" value="1"/>
</dbReference>
<keyword evidence="2" id="KW-0812">Transmembrane</keyword>
<keyword evidence="2" id="KW-1133">Transmembrane helix</keyword>
<feature type="region of interest" description="Disordered" evidence="1">
    <location>
        <begin position="26"/>
        <end position="54"/>
    </location>
</feature>
<evidence type="ECO:0000259" key="3">
    <source>
        <dbReference type="Pfam" id="PF01757"/>
    </source>
</evidence>
<feature type="transmembrane region" description="Helical" evidence="2">
    <location>
        <begin position="188"/>
        <end position="208"/>
    </location>
</feature>
<keyword evidence="4" id="KW-0808">Transferase</keyword>
<proteinExistence type="predicted"/>
<sequence length="400" mass="44227">MTLQRIREHYEASMTQAMDERAIAAQPTEPVQPSQRVDLPRQTAAETPAAGSAPVGRRPRLLVLDGLRLGAALMVVAYHLVGDKIGVWEPSAATTFGPLHSIAKYGFLGVQLFFVISGFVICMSAWGRSVGDFFVSRVVRLYPAYWFAVLAAAAVLVAVPRGVDLKVREVVGNLTMMQEFLGIRHLDLSYWTLTVEMIFYILFAVLVARGLTYRGVVAFCAIWTIASLIVPKFGNAGLTNVVAAGYSSYFIAGIALYLIYRFGPNLLLWSIVGLSWLIAITRLPALAEARDVSLVPTVVIVTAFVLVMAAVALNLFSWVKWPWVATAGAMTYPLYLIHQTVGLAVIDRLQDHVSPWLLVTALIAALLIAAWLIHRFVERPAARWMKRQLNDSMRQLRTTR</sequence>
<organism evidence="4 5">
    <name type="scientific">Micromonospora sicca</name>
    <dbReference type="NCBI Taxonomy" id="2202420"/>
    <lineage>
        <taxon>Bacteria</taxon>
        <taxon>Bacillati</taxon>
        <taxon>Actinomycetota</taxon>
        <taxon>Actinomycetes</taxon>
        <taxon>Micromonosporales</taxon>
        <taxon>Micromonosporaceae</taxon>
        <taxon>Micromonospora</taxon>
    </lineage>
</organism>
<dbReference type="PANTHER" id="PTHR23028:SF53">
    <property type="entry name" value="ACYL_TRANSF_3 DOMAIN-CONTAINING PROTEIN"/>
    <property type="match status" value="1"/>
</dbReference>
<dbReference type="EMBL" id="JAXOTQ010000014">
    <property type="protein sequence ID" value="MDZ5490368.1"/>
    <property type="molecule type" value="Genomic_DNA"/>
</dbReference>
<reference evidence="4 5" key="1">
    <citation type="submission" date="2023-12" db="EMBL/GenBank/DDBJ databases">
        <title>Micromonospora sp. nov., isolated from Atacama Desert.</title>
        <authorList>
            <person name="Carro L."/>
            <person name="Golinska P."/>
            <person name="Klenk H.-P."/>
            <person name="Goodfellow M."/>
        </authorList>
    </citation>
    <scope>NUCLEOTIDE SEQUENCE [LARGE SCALE GENOMIC DNA]</scope>
    <source>
        <strain evidence="4 5">4G53</strain>
    </source>
</reference>
<feature type="transmembrane region" description="Helical" evidence="2">
    <location>
        <begin position="356"/>
        <end position="377"/>
    </location>
</feature>
<gene>
    <name evidence="4" type="ORF">U2F25_12955</name>
</gene>
<comment type="caution">
    <text evidence="4">The sequence shown here is derived from an EMBL/GenBank/DDBJ whole genome shotgun (WGS) entry which is preliminary data.</text>
</comment>
<evidence type="ECO:0000256" key="1">
    <source>
        <dbReference type="SAM" id="MobiDB-lite"/>
    </source>
</evidence>
<evidence type="ECO:0000256" key="2">
    <source>
        <dbReference type="SAM" id="Phobius"/>
    </source>
</evidence>
<dbReference type="Proteomes" id="UP001290101">
    <property type="component" value="Unassembled WGS sequence"/>
</dbReference>